<keyword evidence="2" id="KW-1185">Reference proteome</keyword>
<evidence type="ECO:0000313" key="2">
    <source>
        <dbReference type="Proteomes" id="UP000018888"/>
    </source>
</evidence>
<dbReference type="Proteomes" id="UP000018888">
    <property type="component" value="Unassembled WGS sequence"/>
</dbReference>
<gene>
    <name evidence="1" type="ORF">GLOIN_2v1875191</name>
</gene>
<accession>A0A2P4Q4A8</accession>
<dbReference type="AlphaFoldDB" id="A0A2P4Q4A8"/>
<name>A0A2P4Q4A8_RHIID</name>
<reference evidence="1 2" key="1">
    <citation type="journal article" date="2013" name="Proc. Natl. Acad. Sci. U.S.A.">
        <title>Genome of an arbuscular mycorrhizal fungus provides insight into the oldest plant symbiosis.</title>
        <authorList>
            <person name="Tisserant E."/>
            <person name="Malbreil M."/>
            <person name="Kuo A."/>
            <person name="Kohler A."/>
            <person name="Symeonidi A."/>
            <person name="Balestrini R."/>
            <person name="Charron P."/>
            <person name="Duensing N."/>
            <person name="Frei Dit Frey N."/>
            <person name="Gianinazzi-Pearson V."/>
            <person name="Gilbert L.B."/>
            <person name="Handa Y."/>
            <person name="Herr J.R."/>
            <person name="Hijri M."/>
            <person name="Koul R."/>
            <person name="Kawaguchi M."/>
            <person name="Krajinski F."/>
            <person name="Lammers P.J."/>
            <person name="Masclaux F.G."/>
            <person name="Murat C."/>
            <person name="Morin E."/>
            <person name="Ndikumana S."/>
            <person name="Pagni M."/>
            <person name="Petitpierre D."/>
            <person name="Requena N."/>
            <person name="Rosikiewicz P."/>
            <person name="Riley R."/>
            <person name="Saito K."/>
            <person name="San Clemente H."/>
            <person name="Shapiro H."/>
            <person name="van Tuinen D."/>
            <person name="Becard G."/>
            <person name="Bonfante P."/>
            <person name="Paszkowski U."/>
            <person name="Shachar-Hill Y.Y."/>
            <person name="Tuskan G.A."/>
            <person name="Young P.W."/>
            <person name="Sanders I.R."/>
            <person name="Henrissat B."/>
            <person name="Rensing S.A."/>
            <person name="Grigoriev I.V."/>
            <person name="Corradi N."/>
            <person name="Roux C."/>
            <person name="Martin F."/>
        </authorList>
    </citation>
    <scope>NUCLEOTIDE SEQUENCE [LARGE SCALE GENOMIC DNA]</scope>
    <source>
        <strain evidence="1 2">DAOM 197198</strain>
    </source>
</reference>
<reference evidence="1 2" key="2">
    <citation type="journal article" date="2018" name="New Phytol.">
        <title>High intraspecific genome diversity in the model arbuscular mycorrhizal symbiont Rhizophagus irregularis.</title>
        <authorList>
            <person name="Chen E.C.H."/>
            <person name="Morin E."/>
            <person name="Beaudet D."/>
            <person name="Noel J."/>
            <person name="Yildirir G."/>
            <person name="Ndikumana S."/>
            <person name="Charron P."/>
            <person name="St-Onge C."/>
            <person name="Giorgi J."/>
            <person name="Kruger M."/>
            <person name="Marton T."/>
            <person name="Ropars J."/>
            <person name="Grigoriev I.V."/>
            <person name="Hainaut M."/>
            <person name="Henrissat B."/>
            <person name="Roux C."/>
            <person name="Martin F."/>
            <person name="Corradi N."/>
        </authorList>
    </citation>
    <scope>NUCLEOTIDE SEQUENCE [LARGE SCALE GENOMIC DNA]</scope>
    <source>
        <strain evidence="1 2">DAOM 197198</strain>
    </source>
</reference>
<dbReference type="EMBL" id="AUPC02000095">
    <property type="protein sequence ID" value="POG72491.1"/>
    <property type="molecule type" value="Genomic_DNA"/>
</dbReference>
<proteinExistence type="predicted"/>
<sequence>MAHIKFRYGLDNSRSFSVPLAKAILGLPVKKMDVVKTEEKNDVYNEEKIFTYEDLSSMGVVYLDMRKTLFKGAHFSHTFPNVKVALPDVEDIKLYKLNHRYPVTQSYEKTPVKYENMKEIRNGYLDLDLLKNDNIKKYIGCVFLNAAGKLGISLGFLMTKV</sequence>
<evidence type="ECO:0000313" key="1">
    <source>
        <dbReference type="EMBL" id="POG72491.1"/>
    </source>
</evidence>
<protein>
    <submittedName>
        <fullName evidence="1">Uncharacterized protein</fullName>
    </submittedName>
</protein>
<comment type="caution">
    <text evidence="1">The sequence shown here is derived from an EMBL/GenBank/DDBJ whole genome shotgun (WGS) entry which is preliminary data.</text>
</comment>
<organism evidence="1 2">
    <name type="scientific">Rhizophagus irregularis (strain DAOM 181602 / DAOM 197198 / MUCL 43194)</name>
    <name type="common">Arbuscular mycorrhizal fungus</name>
    <name type="synonym">Glomus intraradices</name>
    <dbReference type="NCBI Taxonomy" id="747089"/>
    <lineage>
        <taxon>Eukaryota</taxon>
        <taxon>Fungi</taxon>
        <taxon>Fungi incertae sedis</taxon>
        <taxon>Mucoromycota</taxon>
        <taxon>Glomeromycotina</taxon>
        <taxon>Glomeromycetes</taxon>
        <taxon>Glomerales</taxon>
        <taxon>Glomeraceae</taxon>
        <taxon>Rhizophagus</taxon>
    </lineage>
</organism>